<feature type="transmembrane region" description="Helical" evidence="1">
    <location>
        <begin position="258"/>
        <end position="283"/>
    </location>
</feature>
<keyword evidence="1" id="KW-0472">Membrane</keyword>
<protein>
    <recommendedName>
        <fullName evidence="4">Lysylphosphatidylglycerol synthase-like protein</fullName>
    </recommendedName>
</protein>
<dbReference type="AlphaFoldDB" id="A0A848J8A5"/>
<feature type="transmembrane region" description="Helical" evidence="1">
    <location>
        <begin position="12"/>
        <end position="29"/>
    </location>
</feature>
<feature type="transmembrane region" description="Helical" evidence="1">
    <location>
        <begin position="123"/>
        <end position="142"/>
    </location>
</feature>
<feature type="transmembrane region" description="Helical" evidence="1">
    <location>
        <begin position="182"/>
        <end position="205"/>
    </location>
</feature>
<evidence type="ECO:0008006" key="4">
    <source>
        <dbReference type="Google" id="ProtNLM"/>
    </source>
</evidence>
<evidence type="ECO:0000313" key="3">
    <source>
        <dbReference type="Proteomes" id="UP000559010"/>
    </source>
</evidence>
<evidence type="ECO:0000256" key="1">
    <source>
        <dbReference type="SAM" id="Phobius"/>
    </source>
</evidence>
<feature type="transmembrane region" description="Helical" evidence="1">
    <location>
        <begin position="41"/>
        <end position="61"/>
    </location>
</feature>
<name>A0A848J8A5_9BACT</name>
<dbReference type="EMBL" id="JABBNU010000015">
    <property type="protein sequence ID" value="NMM50720.1"/>
    <property type="molecule type" value="Genomic_DNA"/>
</dbReference>
<dbReference type="RefSeq" id="WP_169685085.1">
    <property type="nucleotide sequence ID" value="NZ_JABBNU010000015.1"/>
</dbReference>
<keyword evidence="1" id="KW-1133">Transmembrane helix</keyword>
<dbReference type="Proteomes" id="UP000559010">
    <property type="component" value="Unassembled WGS sequence"/>
</dbReference>
<sequence>MSFTFLRSKQFHRIINILSLVAIGLAAYYKLVEIKILESDIILSKGYYLIVLFLLAPFSWGIESARLKTLLDLSWRQSILSTMNGLLLRFIMASPGEMIGRQQYLPEGINARKNLASWTTLKYSAGLVSGMFGVLGMGFYGFEKFPILLEYNLVFISIFGLISILVFLFIRRLDKDMLLSKSFFEISVLHACKFLILLVQFVLAFKAFGLSYSSFEIISGMSLVLFLRSVIPVFHWIGEVGVREVGALYIFDVGHGEIMLVTTAVFIVWFVNNILTSIGFWIYKVNILKWKQ</sequence>
<gene>
    <name evidence="2" type="ORF">HH304_20090</name>
</gene>
<proteinExistence type="predicted"/>
<feature type="transmembrane region" description="Helical" evidence="1">
    <location>
        <begin position="149"/>
        <end position="170"/>
    </location>
</feature>
<feature type="transmembrane region" description="Helical" evidence="1">
    <location>
        <begin position="73"/>
        <end position="92"/>
    </location>
</feature>
<keyword evidence="3" id="KW-1185">Reference proteome</keyword>
<comment type="caution">
    <text evidence="2">The sequence shown here is derived from an EMBL/GenBank/DDBJ whole genome shotgun (WGS) entry which is preliminary data.</text>
</comment>
<accession>A0A848J8A5</accession>
<organism evidence="2 3">
    <name type="scientific">Marinigracilibium pacificum</name>
    <dbReference type="NCBI Taxonomy" id="2729599"/>
    <lineage>
        <taxon>Bacteria</taxon>
        <taxon>Pseudomonadati</taxon>
        <taxon>Bacteroidota</taxon>
        <taxon>Cytophagia</taxon>
        <taxon>Cytophagales</taxon>
        <taxon>Flammeovirgaceae</taxon>
        <taxon>Marinigracilibium</taxon>
    </lineage>
</organism>
<reference evidence="2 3" key="1">
    <citation type="submission" date="2020-04" db="EMBL/GenBank/DDBJ databases">
        <title>Flammeovirgaceae bacterium KN852 isolated from deep sea.</title>
        <authorList>
            <person name="Zhang D.-C."/>
        </authorList>
    </citation>
    <scope>NUCLEOTIDE SEQUENCE [LARGE SCALE GENOMIC DNA]</scope>
    <source>
        <strain evidence="2 3">KN852</strain>
    </source>
</reference>
<keyword evidence="1" id="KW-0812">Transmembrane</keyword>
<evidence type="ECO:0000313" key="2">
    <source>
        <dbReference type="EMBL" id="NMM50720.1"/>
    </source>
</evidence>